<dbReference type="RefSeq" id="WP_190404430.1">
    <property type="nucleotide sequence ID" value="NZ_JACJQB010000044.1"/>
</dbReference>
<accession>A0ABR8A0B3</accession>
<keyword evidence="3" id="KW-1185">Reference proteome</keyword>
<evidence type="ECO:0000259" key="1">
    <source>
        <dbReference type="Pfam" id="PF01609"/>
    </source>
</evidence>
<dbReference type="InterPro" id="IPR012337">
    <property type="entry name" value="RNaseH-like_sf"/>
</dbReference>
<organism evidence="2 3">
    <name type="scientific">Pseudanabaena mucicola FACHB-723</name>
    <dbReference type="NCBI Taxonomy" id="2692860"/>
    <lineage>
        <taxon>Bacteria</taxon>
        <taxon>Bacillati</taxon>
        <taxon>Cyanobacteriota</taxon>
        <taxon>Cyanophyceae</taxon>
        <taxon>Pseudanabaenales</taxon>
        <taxon>Pseudanabaenaceae</taxon>
        <taxon>Pseudanabaena</taxon>
    </lineage>
</organism>
<feature type="domain" description="Transposase IS4-like" evidence="1">
    <location>
        <begin position="11"/>
        <end position="82"/>
    </location>
</feature>
<protein>
    <submittedName>
        <fullName evidence="2">Transposase</fullName>
    </submittedName>
</protein>
<reference evidence="2 3" key="1">
    <citation type="journal article" date="2020" name="ISME J.">
        <title>Comparative genomics reveals insights into cyanobacterial evolution and habitat adaptation.</title>
        <authorList>
            <person name="Chen M.Y."/>
            <person name="Teng W.K."/>
            <person name="Zhao L."/>
            <person name="Hu C.X."/>
            <person name="Zhou Y.K."/>
            <person name="Han B.P."/>
            <person name="Song L.R."/>
            <person name="Shu W.S."/>
        </authorList>
    </citation>
    <scope>NUCLEOTIDE SEQUENCE [LARGE SCALE GENOMIC DNA]</scope>
    <source>
        <strain evidence="2 3">FACHB-723</strain>
    </source>
</reference>
<sequence length="85" mass="9718">MDLIFPVSITKQVFRTKNQSTGILYLACSNLDPTPTDINKIYQKRWEVEEFHKSLKFNLALAKSLTGIAHSQKNYVLACFLLLLS</sequence>
<dbReference type="EMBL" id="JACJQB010000044">
    <property type="protein sequence ID" value="MBD2189607.1"/>
    <property type="molecule type" value="Genomic_DNA"/>
</dbReference>
<evidence type="ECO:0000313" key="2">
    <source>
        <dbReference type="EMBL" id="MBD2189607.1"/>
    </source>
</evidence>
<proteinExistence type="predicted"/>
<dbReference type="Proteomes" id="UP000642094">
    <property type="component" value="Unassembled WGS sequence"/>
</dbReference>
<name>A0ABR8A0B3_9CYAN</name>
<evidence type="ECO:0000313" key="3">
    <source>
        <dbReference type="Proteomes" id="UP000642094"/>
    </source>
</evidence>
<dbReference type="InterPro" id="IPR002559">
    <property type="entry name" value="Transposase_11"/>
</dbReference>
<gene>
    <name evidence="2" type="ORF">H6F41_15850</name>
</gene>
<comment type="caution">
    <text evidence="2">The sequence shown here is derived from an EMBL/GenBank/DDBJ whole genome shotgun (WGS) entry which is preliminary data.</text>
</comment>
<dbReference type="Pfam" id="PF01609">
    <property type="entry name" value="DDE_Tnp_1"/>
    <property type="match status" value="1"/>
</dbReference>
<dbReference type="SUPFAM" id="SSF53098">
    <property type="entry name" value="Ribonuclease H-like"/>
    <property type="match status" value="1"/>
</dbReference>